<feature type="domain" description="Type I restriction modification DNA specificity" evidence="4">
    <location>
        <begin position="177"/>
        <end position="307"/>
    </location>
</feature>
<keyword evidence="3" id="KW-0238">DNA-binding</keyword>
<comment type="caution">
    <text evidence="5">The sequence shown here is derived from an EMBL/GenBank/DDBJ whole genome shotgun (WGS) entry which is preliminary data.</text>
</comment>
<comment type="similarity">
    <text evidence="1">Belongs to the type-I restriction system S methylase family.</text>
</comment>
<evidence type="ECO:0000256" key="2">
    <source>
        <dbReference type="ARBA" id="ARBA00022747"/>
    </source>
</evidence>
<dbReference type="GO" id="GO:0003677">
    <property type="term" value="F:DNA binding"/>
    <property type="evidence" value="ECO:0007669"/>
    <property type="project" value="UniProtKB-KW"/>
</dbReference>
<dbReference type="AlphaFoldDB" id="A0A2A6ZC32"/>
<dbReference type="InterPro" id="IPR000055">
    <property type="entry name" value="Restrct_endonuc_typeI_TRD"/>
</dbReference>
<reference evidence="5 6" key="1">
    <citation type="journal article" date="2017" name="Front. Microbiol.">
        <title>New Insights into the Diversity of the Genus Faecalibacterium.</title>
        <authorList>
            <person name="Benevides L."/>
            <person name="Burman S."/>
            <person name="Martin R."/>
            <person name="Robert V."/>
            <person name="Thomas M."/>
            <person name="Miquel S."/>
            <person name="Chain F."/>
            <person name="Sokol H."/>
            <person name="Bermudez-Humaran L.G."/>
            <person name="Morrison M."/>
            <person name="Langella P."/>
            <person name="Azevedo V.A."/>
            <person name="Chatel J.M."/>
            <person name="Soares S."/>
        </authorList>
    </citation>
    <scope>NUCLEOTIDE SEQUENCE [LARGE SCALE GENOMIC DNA]</scope>
    <source>
        <strain evidence="6">CNCM I-4540</strain>
    </source>
</reference>
<keyword evidence="6" id="KW-1185">Reference proteome</keyword>
<accession>A0A2A6ZC32</accession>
<dbReference type="SUPFAM" id="SSF116734">
    <property type="entry name" value="DNA methylase specificity domain"/>
    <property type="match status" value="2"/>
</dbReference>
<dbReference type="EMBL" id="NMTQ01000021">
    <property type="protein sequence ID" value="PDX58965.1"/>
    <property type="molecule type" value="Genomic_DNA"/>
</dbReference>
<keyword evidence="2" id="KW-0680">Restriction system</keyword>
<protein>
    <submittedName>
        <fullName evidence="5">S-CspCI protein</fullName>
    </submittedName>
</protein>
<dbReference type="GO" id="GO:0009307">
    <property type="term" value="P:DNA restriction-modification system"/>
    <property type="evidence" value="ECO:0007669"/>
    <property type="project" value="UniProtKB-KW"/>
</dbReference>
<evidence type="ECO:0000256" key="1">
    <source>
        <dbReference type="ARBA" id="ARBA00010923"/>
    </source>
</evidence>
<evidence type="ECO:0000256" key="3">
    <source>
        <dbReference type="ARBA" id="ARBA00023125"/>
    </source>
</evidence>
<dbReference type="Proteomes" id="UP000220752">
    <property type="component" value="Unassembled WGS sequence"/>
</dbReference>
<evidence type="ECO:0000313" key="6">
    <source>
        <dbReference type="Proteomes" id="UP000220752"/>
    </source>
</evidence>
<feature type="domain" description="Type I restriction modification DNA specificity" evidence="4">
    <location>
        <begin position="8"/>
        <end position="159"/>
    </location>
</feature>
<dbReference type="Gene3D" id="3.90.220.20">
    <property type="entry name" value="DNA methylase specificity domains"/>
    <property type="match status" value="2"/>
</dbReference>
<organism evidence="5 6">
    <name type="scientific">Faecalibacterium langellae</name>
    <dbReference type="NCBI Taxonomy" id="3435293"/>
    <lineage>
        <taxon>Bacteria</taxon>
        <taxon>Bacillati</taxon>
        <taxon>Bacillota</taxon>
        <taxon>Clostridia</taxon>
        <taxon>Eubacteriales</taxon>
        <taxon>Oscillospiraceae</taxon>
        <taxon>Faecalibacterium</taxon>
    </lineage>
</organism>
<dbReference type="InterPro" id="IPR044946">
    <property type="entry name" value="Restrct_endonuc_typeI_TRD_sf"/>
</dbReference>
<dbReference type="Pfam" id="PF01420">
    <property type="entry name" value="Methylase_S"/>
    <property type="match status" value="2"/>
</dbReference>
<evidence type="ECO:0000313" key="5">
    <source>
        <dbReference type="EMBL" id="PDX58965.1"/>
    </source>
</evidence>
<name>A0A2A6ZC32_9FIRM</name>
<sequence>MNLEPFSWKEFRLGDLFFTQYGVNLELVNCTPSTSPNSINFVARTSENNGVVARVEPIDGIVPQPAGTITCAAGGSVLSTFVQTRDFYSGRDLYLLLPKTPISIYAKLFCCTIISKNKYRYNYGRQANKTLDDLILKLPAKDWQPDWDYMDLYIRSLHHKPIHTFIPCVIQTLNPFSWEEFMLGDLFSIEKGKRLTKENMFNGPDNYLGAISSNNGVRQKITADFLWVPNCITVNYNGSVGEAFYQSEPFWASDDINILYPKNWTLNKYIGLFIATVIKLERPKYNYGRKWTKSIMETSIIKLPSKNHSPDFDCMERYIKSLPYSDRI</sequence>
<gene>
    <name evidence="5" type="ORF">CGS46_05605</name>
</gene>
<proteinExistence type="inferred from homology"/>
<evidence type="ECO:0000259" key="4">
    <source>
        <dbReference type="Pfam" id="PF01420"/>
    </source>
</evidence>